<evidence type="ECO:0000256" key="3">
    <source>
        <dbReference type="ARBA" id="ARBA00022475"/>
    </source>
</evidence>
<dbReference type="PIRSF" id="PIRSF016636">
    <property type="entry name" value="AlgI_DltB"/>
    <property type="match status" value="1"/>
</dbReference>
<dbReference type="InterPro" id="IPR028362">
    <property type="entry name" value="AlgI"/>
</dbReference>
<keyword evidence="3 9" id="KW-1003">Cell membrane</keyword>
<evidence type="ECO:0000256" key="10">
    <source>
        <dbReference type="SAM" id="Phobius"/>
    </source>
</evidence>
<evidence type="ECO:0000256" key="4">
    <source>
        <dbReference type="ARBA" id="ARBA00022679"/>
    </source>
</evidence>
<dbReference type="Proteomes" id="UP000664844">
    <property type="component" value="Unassembled WGS sequence"/>
</dbReference>
<evidence type="ECO:0000313" key="12">
    <source>
        <dbReference type="Proteomes" id="UP000664844"/>
    </source>
</evidence>
<accession>A0ABS3FRP7</accession>
<evidence type="ECO:0000256" key="6">
    <source>
        <dbReference type="ARBA" id="ARBA00022989"/>
    </source>
</evidence>
<sequence>MLFNSYEFIFIFLPLALIVFFGLSAYRQVKAATLWLLLASLVFYGYWRISYIPLLVISVLGNYYFGRWIDGVQPGTRKAKTLLWAGVLFNLGILGYYKYAGFLIASINGLFQTQFPVPAIELPLGISFYSFTQIAYIVDAYRGQTKDYQYDLVSYSLFVTFFPQLIAGPILRHNELIPQFQKLRKFVFNHKNFAIGLSFFILGLGKKVLIADTVSPWVGTVFERADSVTFIEAWVGAIAYTLQLYFDFSGYSDMAIGLGWMFNFRLPINFDSPYKSTSIVDFWRRWHITLSFFLRDYLYISLGGSRRGQLRRYINLLITMLLGGLWHGAGWTYILWGWLHGSFLVINHGWQRLGLKMPGAIAWVITFLAVVLSWVVFRAENIAQAGQIIQATVGLKGIILTPDFQPILGWLPQSVVQFREVAELPSLPPNYRQSFVILGLLLMGTVLLPNTQQMVERFKPTMGWAVGLSAVALACLLSLNRISEFLYFQF</sequence>
<keyword evidence="5 10" id="KW-0812">Transmembrane</keyword>
<feature type="transmembrane region" description="Helical" evidence="10">
    <location>
        <begin position="192"/>
        <end position="210"/>
    </location>
</feature>
<evidence type="ECO:0000256" key="5">
    <source>
        <dbReference type="ARBA" id="ARBA00022692"/>
    </source>
</evidence>
<evidence type="ECO:0000256" key="2">
    <source>
        <dbReference type="ARBA" id="ARBA00010323"/>
    </source>
</evidence>
<evidence type="ECO:0000256" key="9">
    <source>
        <dbReference type="PIRNR" id="PIRNR016636"/>
    </source>
</evidence>
<feature type="transmembrane region" description="Helical" evidence="10">
    <location>
        <begin position="230"/>
        <end position="248"/>
    </location>
</feature>
<feature type="transmembrane region" description="Helical" evidence="10">
    <location>
        <begin position="6"/>
        <end position="26"/>
    </location>
</feature>
<feature type="transmembrane region" description="Helical" evidence="10">
    <location>
        <begin position="461"/>
        <end position="479"/>
    </location>
</feature>
<dbReference type="InterPro" id="IPR051085">
    <property type="entry name" value="MB_O-acyltransferase"/>
</dbReference>
<name>A0ABS3FRP7_9CYAN</name>
<keyword evidence="4 9" id="KW-0808">Transferase</keyword>
<dbReference type="InterPro" id="IPR024194">
    <property type="entry name" value="Ac/AlaTfrase_AlgI/DltB"/>
</dbReference>
<dbReference type="RefSeq" id="WP_207088286.1">
    <property type="nucleotide sequence ID" value="NZ_JAFLQW010000318.1"/>
</dbReference>
<dbReference type="EMBL" id="JAFLQW010000318">
    <property type="protein sequence ID" value="MBO0349780.1"/>
    <property type="molecule type" value="Genomic_DNA"/>
</dbReference>
<feature type="transmembrane region" description="Helical" evidence="10">
    <location>
        <begin position="120"/>
        <end position="141"/>
    </location>
</feature>
<dbReference type="PIRSF" id="PIRSF500217">
    <property type="entry name" value="AlgI"/>
    <property type="match status" value="1"/>
</dbReference>
<evidence type="ECO:0000313" key="11">
    <source>
        <dbReference type="EMBL" id="MBO0349780.1"/>
    </source>
</evidence>
<feature type="transmembrane region" description="Helical" evidence="10">
    <location>
        <begin position="313"/>
        <end position="339"/>
    </location>
</feature>
<reference evidence="11 12" key="1">
    <citation type="submission" date="2021-03" db="EMBL/GenBank/DDBJ databases">
        <title>Metabolic Capacity of the Antarctic Cyanobacterium Phormidium pseudopriestleyi that Sustains Oxygenic Photosynthesis in the Presence of Hydrogen Sulfide.</title>
        <authorList>
            <person name="Lumian J.E."/>
            <person name="Jungblut A.D."/>
            <person name="Dillon M.L."/>
            <person name="Hawes I."/>
            <person name="Doran P.T."/>
            <person name="Mackey T.J."/>
            <person name="Dick G.J."/>
            <person name="Grettenberger C.L."/>
            <person name="Sumner D.Y."/>
        </authorList>
    </citation>
    <scope>NUCLEOTIDE SEQUENCE [LARGE SCALE GENOMIC DNA]</scope>
    <source>
        <strain evidence="11 12">FRX01</strain>
    </source>
</reference>
<organism evidence="11 12">
    <name type="scientific">Phormidium pseudopriestleyi FRX01</name>
    <dbReference type="NCBI Taxonomy" id="1759528"/>
    <lineage>
        <taxon>Bacteria</taxon>
        <taxon>Bacillati</taxon>
        <taxon>Cyanobacteriota</taxon>
        <taxon>Cyanophyceae</taxon>
        <taxon>Oscillatoriophycideae</taxon>
        <taxon>Oscillatoriales</taxon>
        <taxon>Oscillatoriaceae</taxon>
        <taxon>Phormidium</taxon>
    </lineage>
</organism>
<dbReference type="PANTHER" id="PTHR13285">
    <property type="entry name" value="ACYLTRANSFERASE"/>
    <property type="match status" value="1"/>
</dbReference>
<feature type="transmembrane region" description="Helical" evidence="10">
    <location>
        <begin position="81"/>
        <end position="99"/>
    </location>
</feature>
<feature type="transmembrane region" description="Helical" evidence="10">
    <location>
        <begin position="431"/>
        <end position="449"/>
    </location>
</feature>
<feature type="transmembrane region" description="Helical" evidence="10">
    <location>
        <begin position="359"/>
        <end position="377"/>
    </location>
</feature>
<keyword evidence="7 9" id="KW-0472">Membrane</keyword>
<dbReference type="Pfam" id="PF03062">
    <property type="entry name" value="MBOAT"/>
    <property type="match status" value="1"/>
</dbReference>
<keyword evidence="8 9" id="KW-0012">Acyltransferase</keyword>
<keyword evidence="6 10" id="KW-1133">Transmembrane helix</keyword>
<comment type="caution">
    <text evidence="11">The sequence shown here is derived from an EMBL/GenBank/DDBJ whole genome shotgun (WGS) entry which is preliminary data.</text>
</comment>
<feature type="transmembrane region" description="Helical" evidence="10">
    <location>
        <begin position="33"/>
        <end position="61"/>
    </location>
</feature>
<gene>
    <name evidence="11" type="ORF">J0895_11800</name>
</gene>
<keyword evidence="12" id="KW-1185">Reference proteome</keyword>
<dbReference type="PANTHER" id="PTHR13285:SF23">
    <property type="entry name" value="TEICHOIC ACID D-ALANYLTRANSFERASE"/>
    <property type="match status" value="1"/>
</dbReference>
<protein>
    <submittedName>
        <fullName evidence="11">MBOAT family protein</fullName>
    </submittedName>
</protein>
<evidence type="ECO:0000256" key="7">
    <source>
        <dbReference type="ARBA" id="ARBA00023136"/>
    </source>
</evidence>
<dbReference type="InterPro" id="IPR004299">
    <property type="entry name" value="MBOAT_fam"/>
</dbReference>
<comment type="subcellular location">
    <subcellularLocation>
        <location evidence="1">Cell membrane</location>
        <topology evidence="1">Multi-pass membrane protein</topology>
    </subcellularLocation>
</comment>
<comment type="similarity">
    <text evidence="2 9">Belongs to the membrane-bound acyltransferase family.</text>
</comment>
<evidence type="ECO:0000256" key="8">
    <source>
        <dbReference type="ARBA" id="ARBA00023315"/>
    </source>
</evidence>
<evidence type="ECO:0000256" key="1">
    <source>
        <dbReference type="ARBA" id="ARBA00004651"/>
    </source>
</evidence>
<proteinExistence type="inferred from homology"/>